<evidence type="ECO:0000313" key="2">
    <source>
        <dbReference type="EMBL" id="RJY09671.1"/>
    </source>
</evidence>
<dbReference type="GO" id="GO:0004519">
    <property type="term" value="F:endonuclease activity"/>
    <property type="evidence" value="ECO:0007669"/>
    <property type="project" value="UniProtKB-KW"/>
</dbReference>
<dbReference type="InterPro" id="IPR036691">
    <property type="entry name" value="Endo/exonu/phosph_ase_sf"/>
</dbReference>
<reference evidence="2 3" key="1">
    <citation type="journal article" date="2017" name="Int. J. Syst. Evol. Microbiol.">
        <title>Erythrobacter aquimixticola sp. nov., isolated from the junction between the ocean and a freshwater spring.</title>
        <authorList>
            <person name="Park S."/>
            <person name="Jung Y.T."/>
            <person name="Choi S.J."/>
            <person name="Yoon J.H."/>
        </authorList>
    </citation>
    <scope>NUCLEOTIDE SEQUENCE [LARGE SCALE GENOMIC DNA]</scope>
    <source>
        <strain evidence="2 3">JSSK-14</strain>
    </source>
</reference>
<dbReference type="PANTHER" id="PTHR14859:SF15">
    <property type="entry name" value="ENDONUCLEASE_EXONUCLEASE_PHOSPHATASE DOMAIN-CONTAINING PROTEIN"/>
    <property type="match status" value="1"/>
</dbReference>
<dbReference type="InterPro" id="IPR051916">
    <property type="entry name" value="GPI-anchor_lipid_remodeler"/>
</dbReference>
<accession>A0A419RV58</accession>
<dbReference type="AlphaFoldDB" id="A0A419RV58"/>
<evidence type="ECO:0000313" key="3">
    <source>
        <dbReference type="Proteomes" id="UP000285232"/>
    </source>
</evidence>
<dbReference type="Pfam" id="PF03372">
    <property type="entry name" value="Exo_endo_phos"/>
    <property type="match status" value="1"/>
</dbReference>
<organism evidence="2 3">
    <name type="scientific">Aurantiacibacter aquimixticola</name>
    <dbReference type="NCBI Taxonomy" id="1958945"/>
    <lineage>
        <taxon>Bacteria</taxon>
        <taxon>Pseudomonadati</taxon>
        <taxon>Pseudomonadota</taxon>
        <taxon>Alphaproteobacteria</taxon>
        <taxon>Sphingomonadales</taxon>
        <taxon>Erythrobacteraceae</taxon>
        <taxon>Aurantiacibacter</taxon>
    </lineage>
</organism>
<keyword evidence="2" id="KW-0255">Endonuclease</keyword>
<name>A0A419RV58_9SPHN</name>
<dbReference type="Gene3D" id="3.60.10.10">
    <property type="entry name" value="Endonuclease/exonuclease/phosphatase"/>
    <property type="match status" value="1"/>
</dbReference>
<dbReference type="EMBL" id="RAHX01000001">
    <property type="protein sequence ID" value="RJY09671.1"/>
    <property type="molecule type" value="Genomic_DNA"/>
</dbReference>
<keyword evidence="2" id="KW-0378">Hydrolase</keyword>
<dbReference type="PANTHER" id="PTHR14859">
    <property type="entry name" value="CALCOFLUOR WHITE HYPERSENSITIVE PROTEIN PRECURSOR"/>
    <property type="match status" value="1"/>
</dbReference>
<protein>
    <submittedName>
        <fullName evidence="2">Endonuclease</fullName>
    </submittedName>
</protein>
<dbReference type="InterPro" id="IPR005135">
    <property type="entry name" value="Endo/exonuclease/phosphatase"/>
</dbReference>
<evidence type="ECO:0000259" key="1">
    <source>
        <dbReference type="Pfam" id="PF03372"/>
    </source>
</evidence>
<dbReference type="OrthoDB" id="9813425at2"/>
<gene>
    <name evidence="2" type="ORF">D6201_10175</name>
</gene>
<keyword evidence="3" id="KW-1185">Reference proteome</keyword>
<keyword evidence="2" id="KW-0540">Nuclease</keyword>
<feature type="domain" description="Endonuclease/exonuclease/phosphatase" evidence="1">
    <location>
        <begin position="6"/>
        <end position="219"/>
    </location>
</feature>
<dbReference type="RefSeq" id="WP_120048681.1">
    <property type="nucleotide sequence ID" value="NZ_RAHX01000001.1"/>
</dbReference>
<comment type="caution">
    <text evidence="2">The sequence shown here is derived from an EMBL/GenBank/DDBJ whole genome shotgun (WGS) entry which is preliminary data.</text>
</comment>
<dbReference type="Proteomes" id="UP000285232">
    <property type="component" value="Unassembled WGS sequence"/>
</dbReference>
<dbReference type="GO" id="GO:0016020">
    <property type="term" value="C:membrane"/>
    <property type="evidence" value="ECO:0007669"/>
    <property type="project" value="GOC"/>
</dbReference>
<sequence length="231" mass="25547">MRITFASYNIHKGVGGDRRRDPERIVDVLGELKADVVALQEVDERFGTRRSILDRNMLAERGWQIASIPIKPASLGWHGNALLVREGLEIVDVEADHLPQIEPRGAVRATIMAGAQPICVTGMHLDLSGLGRKRQFAHLCNASRAPGLPAVMMGDCNEWLRPIGGERGLAAHWTMVEPGRSFPARRPLLALDRLMHTPHWECLRAEVHATALARQASDHLPIRVTLALPTN</sequence>
<dbReference type="SUPFAM" id="SSF56219">
    <property type="entry name" value="DNase I-like"/>
    <property type="match status" value="1"/>
</dbReference>
<proteinExistence type="predicted"/>
<dbReference type="GO" id="GO:0006506">
    <property type="term" value="P:GPI anchor biosynthetic process"/>
    <property type="evidence" value="ECO:0007669"/>
    <property type="project" value="TreeGrafter"/>
</dbReference>